<dbReference type="Proteomes" id="UP000199800">
    <property type="component" value="Unassembled WGS sequence"/>
</dbReference>
<dbReference type="InterPro" id="IPR005215">
    <property type="entry name" value="Trig_fac"/>
</dbReference>
<comment type="similarity">
    <text evidence="3">Belongs to the FKBP-type PPIase family. Tig subfamily.</text>
</comment>
<dbReference type="PROSITE" id="PS51257">
    <property type="entry name" value="PROKAR_LIPOPROTEIN"/>
    <property type="match status" value="1"/>
</dbReference>
<keyword evidence="11" id="KW-0732">Signal</keyword>
<dbReference type="EC" id="5.2.1.8" evidence="10"/>
<dbReference type="InterPro" id="IPR001179">
    <property type="entry name" value="PPIase_FKBP_dom"/>
</dbReference>
<comment type="catalytic activity">
    <reaction evidence="1 10">
        <text>[protein]-peptidylproline (omega=180) = [protein]-peptidylproline (omega=0)</text>
        <dbReference type="Rhea" id="RHEA:16237"/>
        <dbReference type="Rhea" id="RHEA-COMP:10747"/>
        <dbReference type="Rhea" id="RHEA-COMP:10748"/>
        <dbReference type="ChEBI" id="CHEBI:83833"/>
        <dbReference type="ChEBI" id="CHEBI:83834"/>
        <dbReference type="EC" id="5.2.1.8"/>
    </reaction>
</comment>
<dbReference type="GO" id="GO:0003755">
    <property type="term" value="F:peptidyl-prolyl cis-trans isomerase activity"/>
    <property type="evidence" value="ECO:0007669"/>
    <property type="project" value="UniProtKB-KW"/>
</dbReference>
<keyword evidence="6" id="KW-0143">Chaperone</keyword>
<keyword evidence="4" id="KW-0132">Cell division</keyword>
<evidence type="ECO:0000256" key="3">
    <source>
        <dbReference type="ARBA" id="ARBA00005464"/>
    </source>
</evidence>
<dbReference type="EMBL" id="FOHN01000008">
    <property type="protein sequence ID" value="SET10172.1"/>
    <property type="molecule type" value="Genomic_DNA"/>
</dbReference>
<feature type="signal peptide" evidence="11">
    <location>
        <begin position="1"/>
        <end position="20"/>
    </location>
</feature>
<dbReference type="InterPro" id="IPR046357">
    <property type="entry name" value="PPIase_dom_sf"/>
</dbReference>
<organism evidence="13 14">
    <name type="scientific">[Clostridium] polysaccharolyticum</name>
    <dbReference type="NCBI Taxonomy" id="29364"/>
    <lineage>
        <taxon>Bacteria</taxon>
        <taxon>Bacillati</taxon>
        <taxon>Bacillota</taxon>
        <taxon>Clostridia</taxon>
        <taxon>Lachnospirales</taxon>
        <taxon>Lachnospiraceae</taxon>
    </lineage>
</organism>
<evidence type="ECO:0000256" key="1">
    <source>
        <dbReference type="ARBA" id="ARBA00000971"/>
    </source>
</evidence>
<accession>A0A1I0BTS5</accession>
<keyword evidence="5 10" id="KW-0697">Rotamase</keyword>
<keyword evidence="14" id="KW-1185">Reference proteome</keyword>
<evidence type="ECO:0000256" key="6">
    <source>
        <dbReference type="ARBA" id="ARBA00023186"/>
    </source>
</evidence>
<evidence type="ECO:0000256" key="8">
    <source>
        <dbReference type="ARBA" id="ARBA00023306"/>
    </source>
</evidence>
<dbReference type="NCBIfam" id="TIGR00115">
    <property type="entry name" value="tig"/>
    <property type="match status" value="1"/>
</dbReference>
<dbReference type="InterPro" id="IPR037041">
    <property type="entry name" value="Trigger_fac_C_sf"/>
</dbReference>
<sequence>MKKKLLCLLTCMSVILVACSGTRENVKKETKTESKTTDLVKYAKCVTLGEYKGMELTKETGQVEDKDMQDRINQILQEHATVNQIKEGTVKDGDTVNIDYVGKVDGVPFDNGSAKGQSLTIGSHSYIDGFESGLIGAKVGTTVTINVTFPEDYGADELKGKDATFDVTINYISGEKKVPKWTDEFVRSITEYDTTKEYEAQIRVELEQRLKDVEERSLQADILTKLVETSEFKELPKDLVQARSDSMINYYKDYAKQNNIKFEDLITNTFKVTEEQFNQQVKETSENSVKQTVVAYAVAVKENLIPTGDEKAKKELEIAKQYGAKSVEEFAKTYGDDYALQLVIRDAVVKFVEDNANITEKKVTSGTKQNQ</sequence>
<dbReference type="SUPFAM" id="SSF54534">
    <property type="entry name" value="FKBP-like"/>
    <property type="match status" value="1"/>
</dbReference>
<comment type="function">
    <text evidence="9">Involved in protein export. Acts as a chaperone by maintaining the newly synthesized protein in an open conformation. Functions as a peptidyl-prolyl cis-trans isomerase.</text>
</comment>
<dbReference type="InterPro" id="IPR027304">
    <property type="entry name" value="Trigger_fact/SurA_dom_sf"/>
</dbReference>
<reference evidence="13 14" key="1">
    <citation type="submission" date="2016-10" db="EMBL/GenBank/DDBJ databases">
        <authorList>
            <person name="de Groot N.N."/>
        </authorList>
    </citation>
    <scope>NUCLEOTIDE SEQUENCE [LARGE SCALE GENOMIC DNA]</scope>
    <source>
        <strain evidence="13 14">DSM 1801</strain>
    </source>
</reference>
<dbReference type="PROSITE" id="PS50059">
    <property type="entry name" value="FKBP_PPIASE"/>
    <property type="match status" value="1"/>
</dbReference>
<dbReference type="FunFam" id="3.10.50.40:FF:000001">
    <property type="entry name" value="Trigger factor"/>
    <property type="match status" value="1"/>
</dbReference>
<evidence type="ECO:0000256" key="9">
    <source>
        <dbReference type="ARBA" id="ARBA00024849"/>
    </source>
</evidence>
<keyword evidence="7 10" id="KW-0413">Isomerase</keyword>
<feature type="chain" id="PRO_5039068911" description="peptidylprolyl isomerase" evidence="11">
    <location>
        <begin position="21"/>
        <end position="371"/>
    </location>
</feature>
<protein>
    <recommendedName>
        <fullName evidence="10">peptidylprolyl isomerase</fullName>
        <ecNumber evidence="10">5.2.1.8</ecNumber>
    </recommendedName>
</protein>
<dbReference type="Gene3D" id="3.10.50.40">
    <property type="match status" value="1"/>
</dbReference>
<dbReference type="GO" id="GO:0015031">
    <property type="term" value="P:protein transport"/>
    <property type="evidence" value="ECO:0007669"/>
    <property type="project" value="InterPro"/>
</dbReference>
<dbReference type="OrthoDB" id="9767721at2"/>
<keyword evidence="8" id="KW-0131">Cell cycle</keyword>
<dbReference type="GO" id="GO:0051301">
    <property type="term" value="P:cell division"/>
    <property type="evidence" value="ECO:0007669"/>
    <property type="project" value="UniProtKB-KW"/>
</dbReference>
<name>A0A1I0BTS5_9FIRM</name>
<dbReference type="Pfam" id="PF00254">
    <property type="entry name" value="FKBP_C"/>
    <property type="match status" value="1"/>
</dbReference>
<evidence type="ECO:0000313" key="13">
    <source>
        <dbReference type="EMBL" id="SET10172.1"/>
    </source>
</evidence>
<evidence type="ECO:0000256" key="2">
    <source>
        <dbReference type="ARBA" id="ARBA00004496"/>
    </source>
</evidence>
<dbReference type="InterPro" id="IPR008880">
    <property type="entry name" value="Trigger_fac_C"/>
</dbReference>
<evidence type="ECO:0000256" key="5">
    <source>
        <dbReference type="ARBA" id="ARBA00023110"/>
    </source>
</evidence>
<dbReference type="GO" id="GO:0005737">
    <property type="term" value="C:cytoplasm"/>
    <property type="evidence" value="ECO:0007669"/>
    <property type="project" value="UniProtKB-SubCell"/>
</dbReference>
<comment type="subcellular location">
    <subcellularLocation>
        <location evidence="2">Cytoplasm</location>
    </subcellularLocation>
</comment>
<dbReference type="SUPFAM" id="SSF109998">
    <property type="entry name" value="Triger factor/SurA peptide-binding domain-like"/>
    <property type="match status" value="1"/>
</dbReference>
<feature type="domain" description="PPIase FKBP-type" evidence="12">
    <location>
        <begin position="93"/>
        <end position="175"/>
    </location>
</feature>
<evidence type="ECO:0000313" key="14">
    <source>
        <dbReference type="Proteomes" id="UP000199800"/>
    </source>
</evidence>
<evidence type="ECO:0000256" key="11">
    <source>
        <dbReference type="SAM" id="SignalP"/>
    </source>
</evidence>
<dbReference type="GO" id="GO:0006457">
    <property type="term" value="P:protein folding"/>
    <property type="evidence" value="ECO:0007669"/>
    <property type="project" value="InterPro"/>
</dbReference>
<evidence type="ECO:0000256" key="7">
    <source>
        <dbReference type="ARBA" id="ARBA00023235"/>
    </source>
</evidence>
<gene>
    <name evidence="13" type="ORF">SAMN04487772_10884</name>
</gene>
<evidence type="ECO:0000259" key="12">
    <source>
        <dbReference type="PROSITE" id="PS50059"/>
    </source>
</evidence>
<dbReference type="Pfam" id="PF05698">
    <property type="entry name" value="Trigger_C"/>
    <property type="match status" value="1"/>
</dbReference>
<evidence type="ECO:0000256" key="4">
    <source>
        <dbReference type="ARBA" id="ARBA00022618"/>
    </source>
</evidence>
<dbReference type="Gene3D" id="1.10.3120.10">
    <property type="entry name" value="Trigger factor, C-terminal domain"/>
    <property type="match status" value="1"/>
</dbReference>
<dbReference type="STRING" id="29364.SAMN04487772_10884"/>
<proteinExistence type="inferred from homology"/>
<dbReference type="RefSeq" id="WP_092477562.1">
    <property type="nucleotide sequence ID" value="NZ_FOHN01000008.1"/>
</dbReference>
<evidence type="ECO:0000256" key="10">
    <source>
        <dbReference type="PROSITE-ProRule" id="PRU00277"/>
    </source>
</evidence>
<dbReference type="AlphaFoldDB" id="A0A1I0BTS5"/>